<dbReference type="Gene3D" id="3.30.70.20">
    <property type="match status" value="1"/>
</dbReference>
<protein>
    <submittedName>
        <fullName evidence="1">Ferredoxin</fullName>
    </submittedName>
</protein>
<comment type="caution">
    <text evidence="1">The sequence shown here is derived from an EMBL/GenBank/DDBJ whole genome shotgun (WGS) entry which is preliminary data.</text>
</comment>
<proteinExistence type="predicted"/>
<evidence type="ECO:0000313" key="2">
    <source>
        <dbReference type="Proteomes" id="UP000606991"/>
    </source>
</evidence>
<name>A0A934K5W0_9BACT</name>
<sequence>MRLRRLRVNPILCDGAGYCAEIVPELIFLDDWGFPVIDPVPIEDATCLQHARKAVATCPRVALLLEDMDAPRH</sequence>
<accession>A0A934K5W0</accession>
<organism evidence="1 2">
    <name type="scientific">Candidatus Aeolococcus gillhamiae</name>
    <dbReference type="NCBI Taxonomy" id="3127015"/>
    <lineage>
        <taxon>Bacteria</taxon>
        <taxon>Bacillati</taxon>
        <taxon>Candidatus Dormiibacterota</taxon>
        <taxon>Candidatus Dormibacteria</taxon>
        <taxon>Candidatus Aeolococcales</taxon>
        <taxon>Candidatus Aeolococcaceae</taxon>
        <taxon>Candidatus Aeolococcus</taxon>
    </lineage>
</organism>
<dbReference type="AlphaFoldDB" id="A0A934K5W0"/>
<evidence type="ECO:0000313" key="1">
    <source>
        <dbReference type="EMBL" id="MBJ7596153.1"/>
    </source>
</evidence>
<reference evidence="1 2" key="1">
    <citation type="submission" date="2020-10" db="EMBL/GenBank/DDBJ databases">
        <title>Ca. Dormibacterota MAGs.</title>
        <authorList>
            <person name="Montgomery K."/>
        </authorList>
    </citation>
    <scope>NUCLEOTIDE SEQUENCE [LARGE SCALE GENOMIC DNA]</scope>
    <source>
        <strain evidence="1">SC8812_S17_18</strain>
    </source>
</reference>
<gene>
    <name evidence="1" type="ORF">JF886_15085</name>
</gene>
<dbReference type="Proteomes" id="UP000606991">
    <property type="component" value="Unassembled WGS sequence"/>
</dbReference>
<dbReference type="EMBL" id="JAEKNS010000148">
    <property type="protein sequence ID" value="MBJ7596153.1"/>
    <property type="molecule type" value="Genomic_DNA"/>
</dbReference>
<dbReference type="SUPFAM" id="SSF54862">
    <property type="entry name" value="4Fe-4S ferredoxins"/>
    <property type="match status" value="1"/>
</dbReference>
<dbReference type="Pfam" id="PF13459">
    <property type="entry name" value="Fer4_15"/>
    <property type="match status" value="1"/>
</dbReference>